<dbReference type="AlphaFoldDB" id="A0A4U1B9Q3"/>
<dbReference type="InterPro" id="IPR014917">
    <property type="entry name" value="DUF1800"/>
</dbReference>
<accession>A0A4U1B9Q3</accession>
<name>A0A4U1B9Q3_9GAMM</name>
<dbReference type="Proteomes" id="UP000307999">
    <property type="component" value="Unassembled WGS sequence"/>
</dbReference>
<evidence type="ECO:0000313" key="1">
    <source>
        <dbReference type="EMBL" id="TKB47212.1"/>
    </source>
</evidence>
<reference evidence="1 2" key="1">
    <citation type="submission" date="2019-04" db="EMBL/GenBank/DDBJ databases">
        <title>Thalassotalea guangxiensis sp. nov., isolated from sediment of the coastal wetland.</title>
        <authorList>
            <person name="Zheng S."/>
            <person name="Zhang D."/>
        </authorList>
    </citation>
    <scope>NUCLEOTIDE SEQUENCE [LARGE SCALE GENOMIC DNA]</scope>
    <source>
        <strain evidence="1 2">ZS-4</strain>
    </source>
</reference>
<protein>
    <submittedName>
        <fullName evidence="1">DUF1800 domain-containing protein</fullName>
    </submittedName>
</protein>
<dbReference type="OrthoDB" id="9772295at2"/>
<organism evidence="1 2">
    <name type="scientific">Thalassotalea mangrovi</name>
    <dbReference type="NCBI Taxonomy" id="2572245"/>
    <lineage>
        <taxon>Bacteria</taxon>
        <taxon>Pseudomonadati</taxon>
        <taxon>Pseudomonadota</taxon>
        <taxon>Gammaproteobacteria</taxon>
        <taxon>Alteromonadales</taxon>
        <taxon>Colwelliaceae</taxon>
        <taxon>Thalassotalea</taxon>
    </lineage>
</organism>
<proteinExistence type="predicted"/>
<sequence length="456" mass="50718">MSHAAAIAVNRFGIGARPDDLAAAAADPQGWVMANLRAIDFSKSSSPNSSQILIKLAEIRQLRKQRQQLLDSGMREEDGEIPQELMDPAGNYFQSTYRQLATDSFNQALASEHGVSWRLLDFFSNHFSVSASSQGMTALAATLEREAIAPYLLGSFTDMLIAVCQHPAMLIYLNNEKSFGPNSIFVQHGRLGLNENLAREILELHTLGVDGGYNQADVVELAKGITGWSVKKPVDKHTTGFKYRSYGHEPGERILLGKIYRQKGIEQGEAMLRDLAAHPNTAKFITTKLATHFVSDTPSKELLQALQQRWKQSNGNIRQVMEALVRHPDAWHHDRAKFKNPKDFVYSSLRGLGVTQVGQGQYFSTMRSLGQAPFKAGSPAGFGDMQQTWDGASALMARIEWTTETVRRTKRTEPETLMSTTLGSTVSHDTYAHVSRAESRDVAMTLFLMSPEFQRR</sequence>
<gene>
    <name evidence="1" type="ORF">E8M12_02480</name>
</gene>
<dbReference type="EMBL" id="SWDB01000004">
    <property type="protein sequence ID" value="TKB47212.1"/>
    <property type="molecule type" value="Genomic_DNA"/>
</dbReference>
<evidence type="ECO:0000313" key="2">
    <source>
        <dbReference type="Proteomes" id="UP000307999"/>
    </source>
</evidence>
<comment type="caution">
    <text evidence="1">The sequence shown here is derived from an EMBL/GenBank/DDBJ whole genome shotgun (WGS) entry which is preliminary data.</text>
</comment>
<keyword evidence="2" id="KW-1185">Reference proteome</keyword>
<dbReference type="Pfam" id="PF08811">
    <property type="entry name" value="DUF1800"/>
    <property type="match status" value="1"/>
</dbReference>